<dbReference type="Gene3D" id="2.30.30.790">
    <property type="match status" value="1"/>
</dbReference>
<name>A0AAD4RD87_9BILA</name>
<dbReference type="PANTHER" id="PTHR15680">
    <property type="entry name" value="RIBOSOMAL PROTEIN L19"/>
    <property type="match status" value="1"/>
</dbReference>
<evidence type="ECO:0000256" key="6">
    <source>
        <dbReference type="ARBA" id="ARBA00023274"/>
    </source>
</evidence>
<evidence type="ECO:0000256" key="7">
    <source>
        <dbReference type="ARBA" id="ARBA00035288"/>
    </source>
</evidence>
<evidence type="ECO:0000256" key="2">
    <source>
        <dbReference type="ARBA" id="ARBA00005781"/>
    </source>
</evidence>
<dbReference type="GO" id="GO:0003735">
    <property type="term" value="F:structural constituent of ribosome"/>
    <property type="evidence" value="ECO:0007669"/>
    <property type="project" value="InterPro"/>
</dbReference>
<dbReference type="SUPFAM" id="SSF50104">
    <property type="entry name" value="Translation proteins SH3-like domain"/>
    <property type="match status" value="1"/>
</dbReference>
<dbReference type="Pfam" id="PF01245">
    <property type="entry name" value="Ribosomal_L19"/>
    <property type="match status" value="1"/>
</dbReference>
<comment type="caution">
    <text evidence="9">The sequence shown here is derived from an EMBL/GenBank/DDBJ whole genome shotgun (WGS) entry which is preliminary data.</text>
</comment>
<dbReference type="GO" id="GO:0005762">
    <property type="term" value="C:mitochondrial large ribosomal subunit"/>
    <property type="evidence" value="ECO:0007669"/>
    <property type="project" value="TreeGrafter"/>
</dbReference>
<reference evidence="9" key="1">
    <citation type="submission" date="2022-01" db="EMBL/GenBank/DDBJ databases">
        <title>Genome Sequence Resource for Two Populations of Ditylenchus destructor, the Migratory Endoparasitic Phytonematode.</title>
        <authorList>
            <person name="Zhang H."/>
            <person name="Lin R."/>
            <person name="Xie B."/>
        </authorList>
    </citation>
    <scope>NUCLEOTIDE SEQUENCE</scope>
    <source>
        <strain evidence="9">BazhouSP</strain>
    </source>
</reference>
<dbReference type="InterPro" id="IPR001857">
    <property type="entry name" value="Ribosomal_bL19"/>
</dbReference>
<keyword evidence="6" id="KW-0687">Ribonucleoprotein</keyword>
<dbReference type="PANTHER" id="PTHR15680:SF9">
    <property type="entry name" value="LARGE RIBOSOMAL SUBUNIT PROTEIN BL19M"/>
    <property type="match status" value="1"/>
</dbReference>
<organism evidence="9 10">
    <name type="scientific">Ditylenchus destructor</name>
    <dbReference type="NCBI Taxonomy" id="166010"/>
    <lineage>
        <taxon>Eukaryota</taxon>
        <taxon>Metazoa</taxon>
        <taxon>Ecdysozoa</taxon>
        <taxon>Nematoda</taxon>
        <taxon>Chromadorea</taxon>
        <taxon>Rhabditida</taxon>
        <taxon>Tylenchina</taxon>
        <taxon>Tylenchomorpha</taxon>
        <taxon>Sphaerularioidea</taxon>
        <taxon>Anguinidae</taxon>
        <taxon>Anguininae</taxon>
        <taxon>Ditylenchus</taxon>
    </lineage>
</organism>
<dbReference type="InterPro" id="IPR038657">
    <property type="entry name" value="Ribosomal_bL19_sf"/>
</dbReference>
<dbReference type="PRINTS" id="PR00061">
    <property type="entry name" value="RIBOSOMALL19"/>
</dbReference>
<comment type="similarity">
    <text evidence="2">Belongs to the bacterial ribosomal protein bL19 family.</text>
</comment>
<dbReference type="GO" id="GO:0006412">
    <property type="term" value="P:translation"/>
    <property type="evidence" value="ECO:0007669"/>
    <property type="project" value="InterPro"/>
</dbReference>
<comment type="subcellular location">
    <subcellularLocation>
        <location evidence="1">Mitochondrion</location>
    </subcellularLocation>
</comment>
<evidence type="ECO:0000256" key="8">
    <source>
        <dbReference type="ARBA" id="ARBA00035359"/>
    </source>
</evidence>
<evidence type="ECO:0000256" key="1">
    <source>
        <dbReference type="ARBA" id="ARBA00004173"/>
    </source>
</evidence>
<gene>
    <name evidence="9" type="ORF">DdX_00452</name>
</gene>
<sequence length="319" mass="37911">MRNLRFGLILHRARAQLDDSASFSHTKLMNLYRHTSSFWGETAKEERKSTYLGKEDLFGKVKEFPLSYPDFLLSPVLNRREKLYEDVIHADMLERRMVIEIPEFYIGTVMAVTCSDPNMGTRQRRFVGICISRNRMGLHHQFTLRNVVDGLGIEIMYDLYNPTIQKIEVLKLEKRLDQDLSYLADALPEYSTFPFDMEPIPHPIGKPVPMNPIKVKMRPPPWSCRWSLYDIKGIDDSWTHTTPYYKKKMAHKSKIDDFNKYDIVQHYRDQSQEFEHDIEVQEKMVKFEKARQETDSPRRILRSVEAERLYHRSREEDEE</sequence>
<keyword evidence="5" id="KW-0496">Mitochondrion</keyword>
<keyword evidence="10" id="KW-1185">Reference proteome</keyword>
<dbReference type="AlphaFoldDB" id="A0AAD4RD87"/>
<protein>
    <recommendedName>
        <fullName evidence="7">Large ribosomal subunit protein bL19m</fullName>
    </recommendedName>
    <alternativeName>
        <fullName evidence="8">39S ribosomal protein L19, mitochondrial</fullName>
    </alternativeName>
</protein>
<evidence type="ECO:0000313" key="9">
    <source>
        <dbReference type="EMBL" id="KAI1728285.1"/>
    </source>
</evidence>
<evidence type="ECO:0000256" key="5">
    <source>
        <dbReference type="ARBA" id="ARBA00023128"/>
    </source>
</evidence>
<dbReference type="EMBL" id="JAKKPZ010000001">
    <property type="protein sequence ID" value="KAI1728285.1"/>
    <property type="molecule type" value="Genomic_DNA"/>
</dbReference>
<evidence type="ECO:0000256" key="4">
    <source>
        <dbReference type="ARBA" id="ARBA00022980"/>
    </source>
</evidence>
<accession>A0AAD4RD87</accession>
<keyword evidence="4 9" id="KW-0689">Ribosomal protein</keyword>
<keyword evidence="3" id="KW-0809">Transit peptide</keyword>
<evidence type="ECO:0000313" key="10">
    <source>
        <dbReference type="Proteomes" id="UP001201812"/>
    </source>
</evidence>
<dbReference type="FunFam" id="2.30.30.790:FF:000002">
    <property type="entry name" value="39S ribosomal protein L19, mitochondrial"/>
    <property type="match status" value="1"/>
</dbReference>
<proteinExistence type="inferred from homology"/>
<dbReference type="Proteomes" id="UP001201812">
    <property type="component" value="Unassembled WGS sequence"/>
</dbReference>
<dbReference type="InterPro" id="IPR008991">
    <property type="entry name" value="Translation_prot_SH3-like_sf"/>
</dbReference>
<evidence type="ECO:0000256" key="3">
    <source>
        <dbReference type="ARBA" id="ARBA00022946"/>
    </source>
</evidence>